<dbReference type="OrthoDB" id="2852776at2"/>
<proteinExistence type="predicted"/>
<comment type="caution">
    <text evidence="1">The sequence shown here is derived from an EMBL/GenBank/DDBJ whole genome shotgun (WGS) entry which is preliminary data.</text>
</comment>
<protein>
    <submittedName>
        <fullName evidence="1">Uncharacterized protein</fullName>
    </submittedName>
</protein>
<keyword evidence="2" id="KW-1185">Reference proteome</keyword>
<evidence type="ECO:0000313" key="1">
    <source>
        <dbReference type="EMBL" id="GGI15260.1"/>
    </source>
</evidence>
<evidence type="ECO:0000313" key="2">
    <source>
        <dbReference type="Proteomes" id="UP000626244"/>
    </source>
</evidence>
<organism evidence="1 2">
    <name type="scientific">Gottfriedia solisilvae</name>
    <dbReference type="NCBI Taxonomy" id="1516104"/>
    <lineage>
        <taxon>Bacteria</taxon>
        <taxon>Bacillati</taxon>
        <taxon>Bacillota</taxon>
        <taxon>Bacilli</taxon>
        <taxon>Bacillales</taxon>
        <taxon>Bacillaceae</taxon>
        <taxon>Gottfriedia</taxon>
    </lineage>
</organism>
<dbReference type="EMBL" id="BMHB01000001">
    <property type="protein sequence ID" value="GGI15260.1"/>
    <property type="molecule type" value="Genomic_DNA"/>
</dbReference>
<dbReference type="Proteomes" id="UP000626244">
    <property type="component" value="Unassembled WGS sequence"/>
</dbReference>
<reference evidence="2" key="1">
    <citation type="journal article" date="2019" name="Int. J. Syst. Evol. Microbiol.">
        <title>The Global Catalogue of Microorganisms (GCM) 10K type strain sequencing project: providing services to taxonomists for standard genome sequencing and annotation.</title>
        <authorList>
            <consortium name="The Broad Institute Genomics Platform"/>
            <consortium name="The Broad Institute Genome Sequencing Center for Infectious Disease"/>
            <person name="Wu L."/>
            <person name="Ma J."/>
        </authorList>
    </citation>
    <scope>NUCLEOTIDE SEQUENCE [LARGE SCALE GENOMIC DNA]</scope>
    <source>
        <strain evidence="2">CGMCC 1.14993</strain>
    </source>
</reference>
<dbReference type="AlphaFoldDB" id="A0A8J3EXR1"/>
<dbReference type="RefSeq" id="WP_087999838.1">
    <property type="nucleotide sequence ID" value="NZ_BMHB01000001.1"/>
</dbReference>
<gene>
    <name evidence="1" type="ORF">GCM10007380_27080</name>
</gene>
<name>A0A8J3EXR1_9BACI</name>
<accession>A0A8J3EXR1</accession>
<sequence length="176" mass="20588">MGKKLIVLFVCIIVVITNPYYFTNYYETKKEAVTAAIKVNTTNLKQENYQLVKIPNSSYLICITDIPHSMYVYKTSSMFHKYKATLYNVEHLYAGDGAGIHYVNGKLAYGFTKEKPKDKDIYINQTKMNVFELEKYFKNSKYEIIYRNLVLYYPDQPMVTKNSSSSKMGFDEVTYR</sequence>